<evidence type="ECO:0000313" key="4">
    <source>
        <dbReference type="Proteomes" id="UP000262454"/>
    </source>
</evidence>
<dbReference type="PANTHER" id="PTHR16301:SF20">
    <property type="entry name" value="IMPACT FAMILY MEMBER YIGZ"/>
    <property type="match status" value="1"/>
</dbReference>
<dbReference type="InterPro" id="IPR023582">
    <property type="entry name" value="Impact"/>
</dbReference>
<sequence length="204" mass="23851">MLKRGKKLKSITESKKISIVEKNSIFIGRGFFVKDKNDVEKVISSLKNEDKDYTHIVYAYRLTSNEFYYTDDREPKNCAGLPVYNVIEKNDLYFSLITVTRFFGGIKLGASGLVRAYSRCAIETLKNSIIKELEKFYLLEISTDYNEYNKILHVIERTKHKILVEDFKERVKAKIYVNAETLSKLEKIYPDSFEILDKDILLPY</sequence>
<dbReference type="PANTHER" id="PTHR16301">
    <property type="entry name" value="IMPACT-RELATED"/>
    <property type="match status" value="1"/>
</dbReference>
<evidence type="ECO:0000313" key="3">
    <source>
        <dbReference type="EMBL" id="HAF07022.1"/>
    </source>
</evidence>
<dbReference type="EMBL" id="DMCX01000013">
    <property type="protein sequence ID" value="HAF07022.1"/>
    <property type="molecule type" value="Genomic_DNA"/>
</dbReference>
<dbReference type="Gene3D" id="3.30.230.30">
    <property type="entry name" value="Impact, N-terminal domain"/>
    <property type="match status" value="1"/>
</dbReference>
<comment type="similarity">
    <text evidence="1">Belongs to the IMPACT family.</text>
</comment>
<comment type="caution">
    <text evidence="3">The sequence shown here is derived from an EMBL/GenBank/DDBJ whole genome shotgun (WGS) entry which is preliminary data.</text>
</comment>
<dbReference type="GO" id="GO:0005737">
    <property type="term" value="C:cytoplasm"/>
    <property type="evidence" value="ECO:0007669"/>
    <property type="project" value="TreeGrafter"/>
</dbReference>
<dbReference type="AlphaFoldDB" id="A0A348MIZ6"/>
<evidence type="ECO:0000256" key="1">
    <source>
        <dbReference type="ARBA" id="ARBA00007665"/>
    </source>
</evidence>
<accession>A0A348MIZ6</accession>
<dbReference type="InterPro" id="IPR001498">
    <property type="entry name" value="Impact_N"/>
</dbReference>
<evidence type="ECO:0000259" key="2">
    <source>
        <dbReference type="Pfam" id="PF01205"/>
    </source>
</evidence>
<proteinExistence type="inferred from homology"/>
<dbReference type="Proteomes" id="UP000262454">
    <property type="component" value="Unassembled WGS sequence"/>
</dbReference>
<dbReference type="GO" id="GO:0006446">
    <property type="term" value="P:regulation of translational initiation"/>
    <property type="evidence" value="ECO:0007669"/>
    <property type="project" value="TreeGrafter"/>
</dbReference>
<feature type="domain" description="Impact N-terminal" evidence="2">
    <location>
        <begin position="22"/>
        <end position="124"/>
    </location>
</feature>
<protein>
    <submittedName>
        <fullName evidence="3">YigZ family protein</fullName>
    </submittedName>
</protein>
<reference evidence="3 4" key="1">
    <citation type="journal article" date="2018" name="Nat. Biotechnol.">
        <title>A standardized bacterial taxonomy based on genome phylogeny substantially revises the tree of life.</title>
        <authorList>
            <person name="Parks D.H."/>
            <person name="Chuvochina M."/>
            <person name="Waite D.W."/>
            <person name="Rinke C."/>
            <person name="Skarshewski A."/>
            <person name="Chaumeil P.A."/>
            <person name="Hugenholtz P."/>
        </authorList>
    </citation>
    <scope>NUCLEOTIDE SEQUENCE [LARGE SCALE GENOMIC DNA]</scope>
    <source>
        <strain evidence="3">UBA7921</strain>
    </source>
</reference>
<dbReference type="Pfam" id="PF01205">
    <property type="entry name" value="Impact_N"/>
    <property type="match status" value="1"/>
</dbReference>
<dbReference type="InterPro" id="IPR036956">
    <property type="entry name" value="Impact_N_sf"/>
</dbReference>
<organism evidence="3 4">
    <name type="scientific">candidate division WOR-3 bacterium</name>
    <dbReference type="NCBI Taxonomy" id="2052148"/>
    <lineage>
        <taxon>Bacteria</taxon>
        <taxon>Bacteria division WOR-3</taxon>
    </lineage>
</organism>
<dbReference type="InterPro" id="IPR020568">
    <property type="entry name" value="Ribosomal_Su5_D2-typ_SF"/>
</dbReference>
<dbReference type="SUPFAM" id="SSF54211">
    <property type="entry name" value="Ribosomal protein S5 domain 2-like"/>
    <property type="match status" value="1"/>
</dbReference>
<gene>
    <name evidence="3" type="ORF">DCG82_01270</name>
</gene>
<name>A0A348MIZ6_UNCW3</name>